<organism evidence="2 3">
    <name type="scientific">Halobium salinum</name>
    <dbReference type="NCBI Taxonomy" id="1364940"/>
    <lineage>
        <taxon>Archaea</taxon>
        <taxon>Methanobacteriati</taxon>
        <taxon>Methanobacteriota</taxon>
        <taxon>Stenosarchaea group</taxon>
        <taxon>Halobacteria</taxon>
        <taxon>Halobacteriales</taxon>
        <taxon>Haloferacaceae</taxon>
        <taxon>Halobium</taxon>
    </lineage>
</organism>
<evidence type="ECO:0000259" key="1">
    <source>
        <dbReference type="Pfam" id="PF07993"/>
    </source>
</evidence>
<proteinExistence type="predicted"/>
<evidence type="ECO:0000313" key="2">
    <source>
        <dbReference type="EMBL" id="MFC4357402.1"/>
    </source>
</evidence>
<dbReference type="Pfam" id="PF07993">
    <property type="entry name" value="NAD_binding_4"/>
    <property type="match status" value="1"/>
</dbReference>
<dbReference type="Gene3D" id="3.40.50.720">
    <property type="entry name" value="NAD(P)-binding Rossmann-like Domain"/>
    <property type="match status" value="1"/>
</dbReference>
<dbReference type="InterPro" id="IPR026055">
    <property type="entry name" value="FAR"/>
</dbReference>
<name>A0ABD5P9N7_9EURY</name>
<dbReference type="RefSeq" id="WP_267622300.1">
    <property type="nucleotide sequence ID" value="NZ_JAODIW010000006.1"/>
</dbReference>
<reference evidence="2 3" key="1">
    <citation type="journal article" date="2019" name="Int. J. Syst. Evol. Microbiol.">
        <title>The Global Catalogue of Microorganisms (GCM) 10K type strain sequencing project: providing services to taxonomists for standard genome sequencing and annotation.</title>
        <authorList>
            <consortium name="The Broad Institute Genomics Platform"/>
            <consortium name="The Broad Institute Genome Sequencing Center for Infectious Disease"/>
            <person name="Wu L."/>
            <person name="Ma J."/>
        </authorList>
    </citation>
    <scope>NUCLEOTIDE SEQUENCE [LARGE SCALE GENOMIC DNA]</scope>
    <source>
        <strain evidence="2 3">CGMCC 1.12553</strain>
    </source>
</reference>
<sequence length="366" mass="40515">MVEVTTVFLTGFPGFLGSALLGRLLDRYDDEVELACLVQSKYRDDAEDRARSIAGDDWDERIALYEGDITEGDLGLDPDEYADLELDTVEVYHLAAVYDVGVSEAVGKRVNVDGTRHVLHFAENCPDLRRFQYVSTCYVSGRYDGLFTESMLEEAGPFHNHYESSKHEAEVLVREAMDEGLPATVYRPAITVGDSETGETQKYDGPYYVLQLLLRQGDYALTPAMLGSSGVEVNVVPRDFVVDAIDELSAMERSEGVTYQLADPAPATASKLLRLFADAADTTPVPVPMTRGLAKGAFHRVPELRERVAVEPATLDYFTHPTRYTCANTVRDLRGTDVECPPIETYAATLVEFMRANPDIDPDAMT</sequence>
<keyword evidence="3" id="KW-1185">Reference proteome</keyword>
<protein>
    <submittedName>
        <fullName evidence="2">SDR family oxidoreductase</fullName>
    </submittedName>
</protein>
<evidence type="ECO:0000313" key="3">
    <source>
        <dbReference type="Proteomes" id="UP001595921"/>
    </source>
</evidence>
<comment type="caution">
    <text evidence="2">The sequence shown here is derived from an EMBL/GenBank/DDBJ whole genome shotgun (WGS) entry which is preliminary data.</text>
</comment>
<dbReference type="SUPFAM" id="SSF51735">
    <property type="entry name" value="NAD(P)-binding Rossmann-fold domains"/>
    <property type="match status" value="1"/>
</dbReference>
<dbReference type="Proteomes" id="UP001595921">
    <property type="component" value="Unassembled WGS sequence"/>
</dbReference>
<dbReference type="CDD" id="cd05263">
    <property type="entry name" value="MupV_like_SDR_e"/>
    <property type="match status" value="1"/>
</dbReference>
<dbReference type="PANTHER" id="PTHR11011">
    <property type="entry name" value="MALE STERILITY PROTEIN 2-RELATED"/>
    <property type="match status" value="1"/>
</dbReference>
<feature type="domain" description="Thioester reductase (TE)" evidence="1">
    <location>
        <begin position="9"/>
        <end position="245"/>
    </location>
</feature>
<gene>
    <name evidence="2" type="ORF">ACFO0N_05490</name>
</gene>
<dbReference type="InterPro" id="IPR036291">
    <property type="entry name" value="NAD(P)-bd_dom_sf"/>
</dbReference>
<accession>A0ABD5P9N7</accession>
<dbReference type="AlphaFoldDB" id="A0ABD5P9N7"/>
<dbReference type="InterPro" id="IPR013120">
    <property type="entry name" value="FAR_NAD-bd"/>
</dbReference>
<dbReference type="EMBL" id="JBHSDS010000003">
    <property type="protein sequence ID" value="MFC4357402.1"/>
    <property type="molecule type" value="Genomic_DNA"/>
</dbReference>